<dbReference type="RefSeq" id="WP_143406539.1">
    <property type="nucleotide sequence ID" value="NZ_FNCK01000002.1"/>
</dbReference>
<evidence type="ECO:0000313" key="3">
    <source>
        <dbReference type="Proteomes" id="UP000199708"/>
    </source>
</evidence>
<dbReference type="PANTHER" id="PTHR33169">
    <property type="entry name" value="PADR-FAMILY TRANSCRIPTIONAL REGULATOR"/>
    <property type="match status" value="1"/>
</dbReference>
<protein>
    <submittedName>
        <fullName evidence="2">DNA-binding transcriptional regulator, PadR family</fullName>
    </submittedName>
</protein>
<feature type="domain" description="Transcription regulator PadR N-terminal" evidence="1">
    <location>
        <begin position="16"/>
        <end position="83"/>
    </location>
</feature>
<dbReference type="InterPro" id="IPR052509">
    <property type="entry name" value="Metal_resp_DNA-bind_regulator"/>
</dbReference>
<proteinExistence type="predicted"/>
<dbReference type="STRING" id="120956.SAMN05421791_10246"/>
<dbReference type="Pfam" id="PF03551">
    <property type="entry name" value="PadR"/>
    <property type="match status" value="1"/>
</dbReference>
<dbReference type="InterPro" id="IPR036390">
    <property type="entry name" value="WH_DNA-bd_sf"/>
</dbReference>
<evidence type="ECO:0000313" key="2">
    <source>
        <dbReference type="EMBL" id="SDF96144.1"/>
    </source>
</evidence>
<name>A0A1G7QCC9_9LACT</name>
<dbReference type="EMBL" id="FNCK01000002">
    <property type="protein sequence ID" value="SDF96144.1"/>
    <property type="molecule type" value="Genomic_DNA"/>
</dbReference>
<dbReference type="OrthoDB" id="9814826at2"/>
<reference evidence="2 3" key="1">
    <citation type="submission" date="2016-10" db="EMBL/GenBank/DDBJ databases">
        <authorList>
            <person name="de Groot N.N."/>
        </authorList>
    </citation>
    <scope>NUCLEOTIDE SEQUENCE [LARGE SCALE GENOMIC DNA]</scope>
    <source>
        <strain evidence="2 3">ATCC BAA-466</strain>
    </source>
</reference>
<accession>A0A1G7QCC9</accession>
<dbReference type="Proteomes" id="UP000199708">
    <property type="component" value="Unassembled WGS sequence"/>
</dbReference>
<dbReference type="Gene3D" id="1.10.10.10">
    <property type="entry name" value="Winged helix-like DNA-binding domain superfamily/Winged helix DNA-binding domain"/>
    <property type="match status" value="1"/>
</dbReference>
<dbReference type="SUPFAM" id="SSF46785">
    <property type="entry name" value="Winged helix' DNA-binding domain"/>
    <property type="match status" value="1"/>
</dbReference>
<organism evidence="2 3">
    <name type="scientific">Facklamia miroungae</name>
    <dbReference type="NCBI Taxonomy" id="120956"/>
    <lineage>
        <taxon>Bacteria</taxon>
        <taxon>Bacillati</taxon>
        <taxon>Bacillota</taxon>
        <taxon>Bacilli</taxon>
        <taxon>Lactobacillales</taxon>
        <taxon>Aerococcaceae</taxon>
        <taxon>Facklamia</taxon>
    </lineage>
</organism>
<dbReference type="PANTHER" id="PTHR33169:SF13">
    <property type="entry name" value="PADR-FAMILY TRANSCRIPTIONAL REGULATOR"/>
    <property type="match status" value="1"/>
</dbReference>
<sequence>MRDNVSSGALTETSLLILLSLFKELHGYGIKQLVEEKTQGRVILGMGTLYGAINNMEQKSWIKQSSKDGNRINYLITEAGKAQVLREEERLREVISLIEELKEDHYEKN</sequence>
<evidence type="ECO:0000259" key="1">
    <source>
        <dbReference type="Pfam" id="PF03551"/>
    </source>
</evidence>
<dbReference type="GO" id="GO:0003677">
    <property type="term" value="F:DNA binding"/>
    <property type="evidence" value="ECO:0007669"/>
    <property type="project" value="UniProtKB-KW"/>
</dbReference>
<dbReference type="InterPro" id="IPR036388">
    <property type="entry name" value="WH-like_DNA-bd_sf"/>
</dbReference>
<gene>
    <name evidence="2" type="ORF">SAMN05421791_10246</name>
</gene>
<dbReference type="InterPro" id="IPR005149">
    <property type="entry name" value="Tscrpt_reg_PadR_N"/>
</dbReference>
<keyword evidence="2" id="KW-0238">DNA-binding</keyword>
<dbReference type="AlphaFoldDB" id="A0A1G7QCC9"/>
<keyword evidence="3" id="KW-1185">Reference proteome</keyword>